<keyword evidence="5 9" id="KW-0812">Transmembrane</keyword>
<feature type="transmembrane region" description="Helical" evidence="9">
    <location>
        <begin position="21"/>
        <end position="40"/>
    </location>
</feature>
<accession>A0A0H2MHD8</accession>
<dbReference type="OrthoDB" id="4250245at2"/>
<comment type="subunit">
    <text evidence="9">The complex comprises the extracytoplasmic solute receptor protein and the two transmembrane proteins.</text>
</comment>
<keyword evidence="12" id="KW-1185">Reference proteome</keyword>
<evidence type="ECO:0000313" key="12">
    <source>
        <dbReference type="Proteomes" id="UP000035444"/>
    </source>
</evidence>
<evidence type="ECO:0000256" key="1">
    <source>
        <dbReference type="ARBA" id="ARBA00004429"/>
    </source>
</evidence>
<comment type="caution">
    <text evidence="11">The sequence shown here is derived from an EMBL/GenBank/DDBJ whole genome shotgun (WGS) entry which is preliminary data.</text>
</comment>
<comment type="function">
    <text evidence="9">Part of the tripartite ATP-independent periplasmic (TRAP) transport system.</text>
</comment>
<name>A0A0H2MHD8_9PROT</name>
<keyword evidence="2 9" id="KW-0813">Transport</keyword>
<keyword evidence="6 9" id="KW-1133">Transmembrane helix</keyword>
<reference evidence="11 12" key="1">
    <citation type="submission" date="2015-03" db="EMBL/GenBank/DDBJ databases">
        <title>Genome Sequence of Kiloniella spongiae MEBiC09566, isolated from a marine sponge.</title>
        <authorList>
            <person name="Shao Z."/>
            <person name="Wang L."/>
            <person name="Li X."/>
        </authorList>
    </citation>
    <scope>NUCLEOTIDE SEQUENCE [LARGE SCALE GENOMIC DNA]</scope>
    <source>
        <strain evidence="11 12">MEBiC09566</strain>
    </source>
</reference>
<dbReference type="Pfam" id="PF04290">
    <property type="entry name" value="DctQ"/>
    <property type="match status" value="1"/>
</dbReference>
<dbReference type="InterPro" id="IPR007387">
    <property type="entry name" value="TRAP_DctQ"/>
</dbReference>
<proteinExistence type="inferred from homology"/>
<evidence type="ECO:0000256" key="5">
    <source>
        <dbReference type="ARBA" id="ARBA00022692"/>
    </source>
</evidence>
<gene>
    <name evidence="11" type="ORF">WH96_05860</name>
</gene>
<dbReference type="PANTHER" id="PTHR35011">
    <property type="entry name" value="2,3-DIKETO-L-GULONATE TRAP TRANSPORTER SMALL PERMEASE PROTEIN YIAM"/>
    <property type="match status" value="1"/>
</dbReference>
<dbReference type="GO" id="GO:0022857">
    <property type="term" value="F:transmembrane transporter activity"/>
    <property type="evidence" value="ECO:0007669"/>
    <property type="project" value="UniProtKB-UniRule"/>
</dbReference>
<evidence type="ECO:0000259" key="10">
    <source>
        <dbReference type="Pfam" id="PF04290"/>
    </source>
</evidence>
<dbReference type="InterPro" id="IPR055348">
    <property type="entry name" value="DctQ"/>
</dbReference>
<dbReference type="Proteomes" id="UP000035444">
    <property type="component" value="Unassembled WGS sequence"/>
</dbReference>
<keyword evidence="7 9" id="KW-0472">Membrane</keyword>
<feature type="transmembrane region" description="Helical" evidence="9">
    <location>
        <begin position="52"/>
        <end position="71"/>
    </location>
</feature>
<feature type="domain" description="Tripartite ATP-independent periplasmic transporters DctQ component" evidence="10">
    <location>
        <begin position="26"/>
        <end position="153"/>
    </location>
</feature>
<comment type="similarity">
    <text evidence="8 9">Belongs to the TRAP transporter small permease family.</text>
</comment>
<evidence type="ECO:0000256" key="8">
    <source>
        <dbReference type="ARBA" id="ARBA00038436"/>
    </source>
</evidence>
<keyword evidence="4 9" id="KW-0997">Cell inner membrane</keyword>
<evidence type="ECO:0000256" key="7">
    <source>
        <dbReference type="ARBA" id="ARBA00023136"/>
    </source>
</evidence>
<dbReference type="EMBL" id="LAQL01000003">
    <property type="protein sequence ID" value="KLN61813.1"/>
    <property type="molecule type" value="Genomic_DNA"/>
</dbReference>
<feature type="transmembrane region" description="Helical" evidence="9">
    <location>
        <begin position="92"/>
        <end position="111"/>
    </location>
</feature>
<dbReference type="STRING" id="1489064.WH96_05860"/>
<evidence type="ECO:0000256" key="2">
    <source>
        <dbReference type="ARBA" id="ARBA00022448"/>
    </source>
</evidence>
<dbReference type="AlphaFoldDB" id="A0A0H2MHD8"/>
<feature type="transmembrane region" description="Helical" evidence="9">
    <location>
        <begin position="131"/>
        <end position="153"/>
    </location>
</feature>
<evidence type="ECO:0000256" key="9">
    <source>
        <dbReference type="RuleBase" id="RU369079"/>
    </source>
</evidence>
<comment type="subcellular location">
    <subcellularLocation>
        <location evidence="1 9">Cell inner membrane</location>
        <topology evidence="1 9">Multi-pass membrane protein</topology>
    </subcellularLocation>
</comment>
<evidence type="ECO:0000256" key="6">
    <source>
        <dbReference type="ARBA" id="ARBA00022989"/>
    </source>
</evidence>
<sequence>MTSFLSVIDRVSNFFGGIAKLVILCLVLSMIYEVIARYVFDAPTLWAFDISYMLNGTIFLLGAAFTLQADAHVRIDFLSSRLSHKTQQFLNGFFYSFLLGPCFSIFTYIAGKKAYKAFITNEVENVSPWAPLVWPFYGVIALGLGIFALQFFCEGMKYLKREKIPGEHAGEIDNIEIDTIEINNTGEKS</sequence>
<evidence type="ECO:0000256" key="4">
    <source>
        <dbReference type="ARBA" id="ARBA00022519"/>
    </source>
</evidence>
<evidence type="ECO:0000313" key="11">
    <source>
        <dbReference type="EMBL" id="KLN61813.1"/>
    </source>
</evidence>
<protein>
    <recommendedName>
        <fullName evidence="9">TRAP transporter small permease protein</fullName>
    </recommendedName>
</protein>
<keyword evidence="3" id="KW-1003">Cell membrane</keyword>
<dbReference type="GO" id="GO:0005886">
    <property type="term" value="C:plasma membrane"/>
    <property type="evidence" value="ECO:0007669"/>
    <property type="project" value="UniProtKB-SubCell"/>
</dbReference>
<dbReference type="PATRIC" id="fig|1489064.4.peg.2393"/>
<dbReference type="RefSeq" id="WP_047763150.1">
    <property type="nucleotide sequence ID" value="NZ_LAQL01000003.1"/>
</dbReference>
<evidence type="ECO:0000256" key="3">
    <source>
        <dbReference type="ARBA" id="ARBA00022475"/>
    </source>
</evidence>
<organism evidence="11 12">
    <name type="scientific">Kiloniella spongiae</name>
    <dbReference type="NCBI Taxonomy" id="1489064"/>
    <lineage>
        <taxon>Bacteria</taxon>
        <taxon>Pseudomonadati</taxon>
        <taxon>Pseudomonadota</taxon>
        <taxon>Alphaproteobacteria</taxon>
        <taxon>Rhodospirillales</taxon>
        <taxon>Kiloniellaceae</taxon>
        <taxon>Kiloniella</taxon>
    </lineage>
</organism>